<protein>
    <recommendedName>
        <fullName evidence="4">DUF155 domain-containing protein</fullName>
    </recommendedName>
</protein>
<keyword evidence="1" id="KW-0472">Membrane</keyword>
<dbReference type="STRING" id="1121432.SAMN02745219_02335"/>
<dbReference type="AlphaFoldDB" id="A0A1M6IIE6"/>
<organism evidence="2 3">
    <name type="scientific">Desulfofundulus thermosubterraneus DSM 16057</name>
    <dbReference type="NCBI Taxonomy" id="1121432"/>
    <lineage>
        <taxon>Bacteria</taxon>
        <taxon>Bacillati</taxon>
        <taxon>Bacillota</taxon>
        <taxon>Clostridia</taxon>
        <taxon>Eubacteriales</taxon>
        <taxon>Peptococcaceae</taxon>
        <taxon>Desulfofundulus</taxon>
    </lineage>
</organism>
<reference evidence="3" key="1">
    <citation type="submission" date="2016-11" db="EMBL/GenBank/DDBJ databases">
        <authorList>
            <person name="Varghese N."/>
            <person name="Submissions S."/>
        </authorList>
    </citation>
    <scope>NUCLEOTIDE SEQUENCE [LARGE SCALE GENOMIC DNA]</scope>
    <source>
        <strain evidence="3">DSM 16057</strain>
    </source>
</reference>
<evidence type="ECO:0000313" key="3">
    <source>
        <dbReference type="Proteomes" id="UP000184529"/>
    </source>
</evidence>
<proteinExistence type="predicted"/>
<dbReference type="EMBL" id="FQZM01000029">
    <property type="protein sequence ID" value="SHJ34176.1"/>
    <property type="molecule type" value="Genomic_DNA"/>
</dbReference>
<name>A0A1M6IIE6_9FIRM</name>
<gene>
    <name evidence="2" type="ORF">SAMN02745219_02335</name>
</gene>
<dbReference type="Proteomes" id="UP000184529">
    <property type="component" value="Unassembled WGS sequence"/>
</dbReference>
<keyword evidence="3" id="KW-1185">Reference proteome</keyword>
<evidence type="ECO:0000313" key="2">
    <source>
        <dbReference type="EMBL" id="SHJ34176.1"/>
    </source>
</evidence>
<evidence type="ECO:0008006" key="4">
    <source>
        <dbReference type="Google" id="ProtNLM"/>
    </source>
</evidence>
<feature type="transmembrane region" description="Helical" evidence="1">
    <location>
        <begin position="337"/>
        <end position="359"/>
    </location>
</feature>
<sequence length="360" mass="41930">MEMPNSIWLYRLYDVAEEIKLDIVEQTLAHTKPTSRLRLSRARLKSIHIPNPPVTVELGEEWIKLGQRDFRIRFTGKIYDLGVISLSMHILLPMGFSYQEIRDLALYLCENEEMEGITEGIFQNKLEEVIKSLGIAMIHPGLKGAEEDYILFFFQEWNQEWDPVPLLLAEPEPVSPQVRRETLQHSFSYGPDDLTIITWASALVYDAAGSHDIPDLLEFALTQLLELRYYDNLLSEEMGKMYDDIEEAERVTQLRRLGHYRHIMNRLMELVVDINEILERIQNSLKVTEDVFYARVYGAALSVFRTRAWVESIQRKLSVIMQNYTMLSNRLVNQQSVLLELAIVLLFLLEIFLTLPSLIH</sequence>
<evidence type="ECO:0000256" key="1">
    <source>
        <dbReference type="SAM" id="Phobius"/>
    </source>
</evidence>
<accession>A0A1M6IIE6</accession>
<keyword evidence="1" id="KW-0812">Transmembrane</keyword>
<keyword evidence="1" id="KW-1133">Transmembrane helix</keyword>